<evidence type="ECO:0000256" key="6">
    <source>
        <dbReference type="ARBA" id="ARBA00023136"/>
    </source>
</evidence>
<feature type="transmembrane region" description="Helical" evidence="7">
    <location>
        <begin position="139"/>
        <end position="160"/>
    </location>
</feature>
<keyword evidence="6 7" id="KW-0472">Membrane</keyword>
<evidence type="ECO:0000256" key="1">
    <source>
        <dbReference type="ARBA" id="ARBA00004651"/>
    </source>
</evidence>
<dbReference type="Gene3D" id="1.20.1720.10">
    <property type="entry name" value="Multidrug resistance protein D"/>
    <property type="match status" value="1"/>
</dbReference>
<feature type="transmembrane region" description="Helical" evidence="7">
    <location>
        <begin position="446"/>
        <end position="467"/>
    </location>
</feature>
<dbReference type="PRINTS" id="PR01036">
    <property type="entry name" value="TCRTETB"/>
</dbReference>
<dbReference type="PROSITE" id="PS50850">
    <property type="entry name" value="MFS"/>
    <property type="match status" value="1"/>
</dbReference>
<dbReference type="SUPFAM" id="SSF103473">
    <property type="entry name" value="MFS general substrate transporter"/>
    <property type="match status" value="1"/>
</dbReference>
<feature type="transmembrane region" description="Helical" evidence="7">
    <location>
        <begin position="259"/>
        <end position="283"/>
    </location>
</feature>
<gene>
    <name evidence="9" type="ORF">WOSG25_100340</name>
</gene>
<evidence type="ECO:0000256" key="7">
    <source>
        <dbReference type="SAM" id="Phobius"/>
    </source>
</evidence>
<dbReference type="EMBL" id="DF820493">
    <property type="protein sequence ID" value="GAK31468.1"/>
    <property type="molecule type" value="Genomic_DNA"/>
</dbReference>
<feature type="transmembrane region" description="Helical" evidence="7">
    <location>
        <begin position="223"/>
        <end position="247"/>
    </location>
</feature>
<keyword evidence="5 7" id="KW-1133">Transmembrane helix</keyword>
<dbReference type="Pfam" id="PF07690">
    <property type="entry name" value="MFS_1"/>
    <property type="match status" value="1"/>
</dbReference>
<feature type="transmembrane region" description="Helical" evidence="7">
    <location>
        <begin position="166"/>
        <end position="186"/>
    </location>
</feature>
<evidence type="ECO:0000256" key="3">
    <source>
        <dbReference type="ARBA" id="ARBA00022475"/>
    </source>
</evidence>
<keyword evidence="4 7" id="KW-0812">Transmembrane</keyword>
<dbReference type="InterPro" id="IPR011701">
    <property type="entry name" value="MFS"/>
</dbReference>
<accession>A0A069CW66</accession>
<reference evidence="10" key="1">
    <citation type="journal article" date="2014" name="Genome Announc.">
        <title>Draft genome sequence of Weissella oryzae SG25T, isolated from fermented rice grains.</title>
        <authorList>
            <person name="Tanizawa Y."/>
            <person name="Fujisawa T."/>
            <person name="Mochizuki T."/>
            <person name="Kaminuma E."/>
            <person name="Suzuki Y."/>
            <person name="Nakamura Y."/>
            <person name="Tohno M."/>
        </authorList>
    </citation>
    <scope>NUCLEOTIDE SEQUENCE [LARGE SCALE GENOMIC DNA]</scope>
    <source>
        <strain evidence="10">DSM 25784 / JCM 18191 / LMG 30913 / SG25</strain>
    </source>
</reference>
<feature type="transmembrane region" description="Helical" evidence="7">
    <location>
        <begin position="81"/>
        <end position="104"/>
    </location>
</feature>
<keyword evidence="10" id="KW-1185">Reference proteome</keyword>
<evidence type="ECO:0000256" key="4">
    <source>
        <dbReference type="ARBA" id="ARBA00022692"/>
    </source>
</evidence>
<feature type="transmembrane region" description="Helical" evidence="7">
    <location>
        <begin position="356"/>
        <end position="373"/>
    </location>
</feature>
<dbReference type="eggNOG" id="COG2814">
    <property type="taxonomic scope" value="Bacteria"/>
</dbReference>
<dbReference type="STRING" id="1329250.WOSG25_100340"/>
<feature type="domain" description="Major facilitator superfamily (MFS) profile" evidence="8">
    <location>
        <begin position="12"/>
        <end position="469"/>
    </location>
</feature>
<evidence type="ECO:0000256" key="2">
    <source>
        <dbReference type="ARBA" id="ARBA00022448"/>
    </source>
</evidence>
<keyword evidence="2" id="KW-0813">Transport</keyword>
<dbReference type="InterPro" id="IPR020846">
    <property type="entry name" value="MFS_dom"/>
</dbReference>
<feature type="transmembrane region" description="Helical" evidence="7">
    <location>
        <begin position="331"/>
        <end position="350"/>
    </location>
</feature>
<evidence type="ECO:0000313" key="9">
    <source>
        <dbReference type="EMBL" id="GAK31468.1"/>
    </source>
</evidence>
<dbReference type="PANTHER" id="PTHR42718">
    <property type="entry name" value="MAJOR FACILITATOR SUPERFAMILY MULTIDRUG TRANSPORTER MFSC"/>
    <property type="match status" value="1"/>
</dbReference>
<dbReference type="CDD" id="cd17321">
    <property type="entry name" value="MFS_MMR_MDR_like"/>
    <property type="match status" value="1"/>
</dbReference>
<dbReference type="AlphaFoldDB" id="A0A069CW66"/>
<evidence type="ECO:0000313" key="10">
    <source>
        <dbReference type="Proteomes" id="UP000030643"/>
    </source>
</evidence>
<sequence>MENKSSKHLWLTMTALGLFTFMSTLDASIVNIALPIMSRDLSVPMNQATWTVSIYLIVISGLLTFFGRLGDQVGKIRVFKWGTYIFTLGSLLAGFNFGLGFLLFARVIQALGASMTMSNSFGITTDVAPLAMRARAMSFNALFVSLGSIAGPALGGIILQYLPWSYIFWINVPVGILAIIAGNYFFPKNQQPSRSIKIDWFGAGLFFSFITVFFLGINLAQMIGFTAPLSLLLDAISLLLLGTFIIWERRVAEPLLDLTIFKTGLFTLSLIASLLVFTTNFFSNVLLPFYLENLRGFSTGRSGLYMMTIPVAMMIGAPLAGMIADKYDREYVTLFALSGLVLAMFGWRVIDANSAMGFVVLLMALAGLGTAFFQTPNNALIMTAAPSNQLGVAGALNALARNLGMIIGTSAVTTALYFSMSNSMGKKVVAYPQGHDLVFVKGMQSAFTLGAILVLIAWLITFIRLVMRIRTKRSKNRLAR</sequence>
<dbReference type="GO" id="GO:0005886">
    <property type="term" value="C:plasma membrane"/>
    <property type="evidence" value="ECO:0007669"/>
    <property type="project" value="UniProtKB-SubCell"/>
</dbReference>
<evidence type="ECO:0000259" key="8">
    <source>
        <dbReference type="PROSITE" id="PS50850"/>
    </source>
</evidence>
<dbReference type="PANTHER" id="PTHR42718:SF46">
    <property type="entry name" value="BLR6921 PROTEIN"/>
    <property type="match status" value="1"/>
</dbReference>
<name>A0A069CW66_WEIOS</name>
<keyword evidence="3" id="KW-1003">Cell membrane</keyword>
<feature type="transmembrane region" description="Helical" evidence="7">
    <location>
        <begin position="198"/>
        <end position="217"/>
    </location>
</feature>
<comment type="subcellular location">
    <subcellularLocation>
        <location evidence="1">Cell membrane</location>
        <topology evidence="1">Multi-pass membrane protein</topology>
    </subcellularLocation>
</comment>
<dbReference type="InterPro" id="IPR036259">
    <property type="entry name" value="MFS_trans_sf"/>
</dbReference>
<protein>
    <submittedName>
        <fullName evidence="9">Major facilitator superfamily transporter</fullName>
    </submittedName>
</protein>
<evidence type="ECO:0000256" key="5">
    <source>
        <dbReference type="ARBA" id="ARBA00022989"/>
    </source>
</evidence>
<feature type="transmembrane region" description="Helical" evidence="7">
    <location>
        <begin position="51"/>
        <end position="69"/>
    </location>
</feature>
<dbReference type="Gene3D" id="1.20.1250.20">
    <property type="entry name" value="MFS general substrate transporter like domains"/>
    <property type="match status" value="1"/>
</dbReference>
<organism evidence="9 10">
    <name type="scientific">Weissella oryzae (strain DSM 25784 / JCM 18191 / LMG 30913 / SG25)</name>
    <dbReference type="NCBI Taxonomy" id="1329250"/>
    <lineage>
        <taxon>Bacteria</taxon>
        <taxon>Bacillati</taxon>
        <taxon>Bacillota</taxon>
        <taxon>Bacilli</taxon>
        <taxon>Lactobacillales</taxon>
        <taxon>Lactobacillaceae</taxon>
        <taxon>Weissella</taxon>
    </lineage>
</organism>
<proteinExistence type="predicted"/>
<dbReference type="Proteomes" id="UP000030643">
    <property type="component" value="Unassembled WGS sequence"/>
</dbReference>
<feature type="transmembrane region" description="Helical" evidence="7">
    <location>
        <begin position="303"/>
        <end position="324"/>
    </location>
</feature>
<dbReference type="GO" id="GO:0022857">
    <property type="term" value="F:transmembrane transporter activity"/>
    <property type="evidence" value="ECO:0007669"/>
    <property type="project" value="InterPro"/>
</dbReference>
<feature type="transmembrane region" description="Helical" evidence="7">
    <location>
        <begin position="394"/>
        <end position="418"/>
    </location>
</feature>